<dbReference type="OrthoDB" id="9773478at2"/>
<comment type="caution">
    <text evidence="1">The sequence shown here is derived from an EMBL/GenBank/DDBJ whole genome shotgun (WGS) entry which is preliminary data.</text>
</comment>
<reference evidence="2" key="1">
    <citation type="journal article" date="2016" name="Genome Announc.">
        <title>Draft Genome Sequences of Five Rapidly Growing Mycobacterium Species, M. thermoresistibile, M. fortuitum subsp. acetamidolyticum, M. canariasense, M. brisbanense, and M. novocastrense.</title>
        <authorList>
            <person name="Katahira K."/>
            <person name="Ogura Y."/>
            <person name="Gotoh Y."/>
            <person name="Hayashi T."/>
        </authorList>
    </citation>
    <scope>NUCLEOTIDE SEQUENCE [LARGE SCALE GENOMIC DNA]</scope>
    <source>
        <strain evidence="2">JCM15654</strain>
    </source>
</reference>
<dbReference type="SUPFAM" id="SSF88713">
    <property type="entry name" value="Glycoside hydrolase/deacetylase"/>
    <property type="match status" value="1"/>
</dbReference>
<dbReference type="NCBIfam" id="NF003814">
    <property type="entry name" value="PRK05406.1-3"/>
    <property type="match status" value="1"/>
</dbReference>
<dbReference type="Proteomes" id="UP000069620">
    <property type="component" value="Unassembled WGS sequence"/>
</dbReference>
<gene>
    <name evidence="1" type="ORF">RMCB_4086</name>
</gene>
<protein>
    <submittedName>
        <fullName evidence="1">UPF0271 protein AORI_7162</fullName>
    </submittedName>
</protein>
<dbReference type="AlphaFoldDB" id="A0A124E0B4"/>
<dbReference type="NCBIfam" id="NF003816">
    <property type="entry name" value="PRK05406.1-5"/>
    <property type="match status" value="1"/>
</dbReference>
<dbReference type="InterPro" id="IPR005501">
    <property type="entry name" value="LamB/YcsF/PxpA-like"/>
</dbReference>
<dbReference type="Gene3D" id="3.20.20.370">
    <property type="entry name" value="Glycoside hydrolase/deacetylase"/>
    <property type="match status" value="1"/>
</dbReference>
<accession>A0A124E0B4</accession>
<dbReference type="PANTHER" id="PTHR30292:SF0">
    <property type="entry name" value="5-OXOPROLINASE SUBUNIT A"/>
    <property type="match status" value="1"/>
</dbReference>
<dbReference type="STRING" id="146020.RMCB_4086"/>
<proteinExistence type="predicted"/>
<dbReference type="Pfam" id="PF03746">
    <property type="entry name" value="LamB_YcsF"/>
    <property type="match status" value="1"/>
</dbReference>
<evidence type="ECO:0000313" key="2">
    <source>
        <dbReference type="Proteomes" id="UP000069620"/>
    </source>
</evidence>
<dbReference type="PANTHER" id="PTHR30292">
    <property type="entry name" value="UNCHARACTERIZED PROTEIN YBGL-RELATED"/>
    <property type="match status" value="1"/>
</dbReference>
<dbReference type="GO" id="GO:0005975">
    <property type="term" value="P:carbohydrate metabolic process"/>
    <property type="evidence" value="ECO:0007669"/>
    <property type="project" value="InterPro"/>
</dbReference>
<evidence type="ECO:0000313" key="1">
    <source>
        <dbReference type="EMBL" id="GAS89990.1"/>
    </source>
</evidence>
<dbReference type="RefSeq" id="WP_036424850.1">
    <property type="nucleotide sequence ID" value="NZ_BCSX01000035.1"/>
</dbReference>
<sequence>MAPRVALTTDIGEGLGRWSLGDDDALLEIVTSANIACGFHGGDPGIMRRTCAISVKNNVAIGAQVSYRDLHGFGRRYIAIPGAELRDDLLYQMGALEVFARLAGGKVDFVRAHGALWNVATKDTEHAQALVDATVEFGGDIPLLAAVGTEVWRLGKEAGLRMIAEAFVDRAYTPEGLLQSRSEPNALLTDADAAAARAVQMVTEGHLTANDGSEVDVTAEALLVHCDTPGAVDIARKTRAALEAAGVELFPIR</sequence>
<keyword evidence="2" id="KW-1185">Reference proteome</keyword>
<dbReference type="CDD" id="cd10787">
    <property type="entry name" value="LamB_YcsF_like"/>
    <property type="match status" value="1"/>
</dbReference>
<organism evidence="1 2">
    <name type="scientific">Mycolicibacterium brisbanense</name>
    <dbReference type="NCBI Taxonomy" id="146020"/>
    <lineage>
        <taxon>Bacteria</taxon>
        <taxon>Bacillati</taxon>
        <taxon>Actinomycetota</taxon>
        <taxon>Actinomycetes</taxon>
        <taxon>Mycobacteriales</taxon>
        <taxon>Mycobacteriaceae</taxon>
        <taxon>Mycolicibacterium</taxon>
    </lineage>
</organism>
<dbReference type="EMBL" id="BCSX01000035">
    <property type="protein sequence ID" value="GAS89990.1"/>
    <property type="molecule type" value="Genomic_DNA"/>
</dbReference>
<dbReference type="InterPro" id="IPR011330">
    <property type="entry name" value="Glyco_hydro/deAcase_b/a-brl"/>
</dbReference>
<name>A0A124E0B4_9MYCO</name>
<reference evidence="2" key="2">
    <citation type="submission" date="2016-02" db="EMBL/GenBank/DDBJ databases">
        <title>Draft genome sequence of five rapidly growing Mycobacterium species.</title>
        <authorList>
            <person name="Katahira K."/>
            <person name="Gotou Y."/>
            <person name="Iida K."/>
            <person name="Ogura Y."/>
            <person name="Hayashi T."/>
        </authorList>
    </citation>
    <scope>NUCLEOTIDE SEQUENCE [LARGE SCALE GENOMIC DNA]</scope>
    <source>
        <strain evidence="2">JCM15654</strain>
    </source>
</reference>